<dbReference type="GO" id="GO:0003677">
    <property type="term" value="F:DNA binding"/>
    <property type="evidence" value="ECO:0007669"/>
    <property type="project" value="InterPro"/>
</dbReference>
<dbReference type="SUPFAM" id="SSF89447">
    <property type="entry name" value="AbrB/MazE/MraZ-like"/>
    <property type="match status" value="1"/>
</dbReference>
<dbReference type="SMART" id="SM00966">
    <property type="entry name" value="SpoVT_AbrB"/>
    <property type="match status" value="1"/>
</dbReference>
<accession>A0A3A6PW48</accession>
<proteinExistence type="predicted"/>
<dbReference type="Proteomes" id="UP000276588">
    <property type="component" value="Unassembled WGS sequence"/>
</dbReference>
<dbReference type="Gene3D" id="2.10.260.10">
    <property type="match status" value="1"/>
</dbReference>
<sequence>MPRKIERETTITEQFSVTIPPAVRRAAGVEAGDTIRWQVDDDGSLSVEHRRQQYGAFDDLNAVDIGESTDAANDHDLGSREF</sequence>
<dbReference type="AlphaFoldDB" id="A0A3A6PW48"/>
<dbReference type="RefSeq" id="WP_120101821.1">
    <property type="nucleotide sequence ID" value="NZ_QKNY01000006.1"/>
</dbReference>
<dbReference type="OrthoDB" id="67352at2157"/>
<evidence type="ECO:0000313" key="2">
    <source>
        <dbReference type="EMBL" id="RJX43893.1"/>
    </source>
</evidence>
<organism evidence="2 3">
    <name type="scientific">Halonotius aquaticus</name>
    <dbReference type="NCBI Taxonomy" id="2216978"/>
    <lineage>
        <taxon>Archaea</taxon>
        <taxon>Methanobacteriati</taxon>
        <taxon>Methanobacteriota</taxon>
        <taxon>Stenosarchaea group</taxon>
        <taxon>Halobacteria</taxon>
        <taxon>Halobacteriales</taxon>
        <taxon>Haloferacaceae</taxon>
        <taxon>Halonotius</taxon>
    </lineage>
</organism>
<feature type="domain" description="SpoVT-AbrB" evidence="1">
    <location>
        <begin position="9"/>
        <end position="55"/>
    </location>
</feature>
<gene>
    <name evidence="2" type="ORF">DM826_04215</name>
</gene>
<dbReference type="EMBL" id="QKNY01000006">
    <property type="protein sequence ID" value="RJX43893.1"/>
    <property type="molecule type" value="Genomic_DNA"/>
</dbReference>
<protein>
    <submittedName>
        <fullName evidence="2">AbrB family transcriptional regulator</fullName>
    </submittedName>
</protein>
<evidence type="ECO:0000313" key="3">
    <source>
        <dbReference type="Proteomes" id="UP000276588"/>
    </source>
</evidence>
<keyword evidence="3" id="KW-1185">Reference proteome</keyword>
<comment type="caution">
    <text evidence="2">The sequence shown here is derived from an EMBL/GenBank/DDBJ whole genome shotgun (WGS) entry which is preliminary data.</text>
</comment>
<dbReference type="InterPro" id="IPR037914">
    <property type="entry name" value="SpoVT-AbrB_sf"/>
</dbReference>
<dbReference type="InterPro" id="IPR007159">
    <property type="entry name" value="SpoVT-AbrB_dom"/>
</dbReference>
<reference evidence="2 3" key="1">
    <citation type="submission" date="2018-06" db="EMBL/GenBank/DDBJ databases">
        <title>Halonotius sp. F13-13 a new haloarchaeeon isolated from a solar saltern from Isla Cristina, Huelva, Spain.</title>
        <authorList>
            <person name="Duran-Viseras A."/>
            <person name="Sanchez-Porro C."/>
            <person name="Ventosa A."/>
        </authorList>
    </citation>
    <scope>NUCLEOTIDE SEQUENCE [LARGE SCALE GENOMIC DNA]</scope>
    <source>
        <strain evidence="2 3">F13-13</strain>
    </source>
</reference>
<dbReference type="Pfam" id="PF04014">
    <property type="entry name" value="MazE_antitoxin"/>
    <property type="match status" value="1"/>
</dbReference>
<name>A0A3A6PW48_9EURY</name>
<evidence type="ECO:0000259" key="1">
    <source>
        <dbReference type="SMART" id="SM00966"/>
    </source>
</evidence>